<evidence type="ECO:0000256" key="1">
    <source>
        <dbReference type="SAM" id="SignalP"/>
    </source>
</evidence>
<dbReference type="AlphaFoldDB" id="A0AAV2Z105"/>
<reference evidence="2" key="1">
    <citation type="submission" date="2022-11" db="EMBL/GenBank/DDBJ databases">
        <authorList>
            <person name="Morgan W.R."/>
            <person name="Tartar A."/>
        </authorList>
    </citation>
    <scope>NUCLEOTIDE SEQUENCE</scope>
    <source>
        <strain evidence="2">ARSEF 373</strain>
    </source>
</reference>
<feature type="chain" id="PRO_5043640603" evidence="1">
    <location>
        <begin position="22"/>
        <end position="214"/>
    </location>
</feature>
<comment type="caution">
    <text evidence="2">The sequence shown here is derived from an EMBL/GenBank/DDBJ whole genome shotgun (WGS) entry which is preliminary data.</text>
</comment>
<feature type="signal peptide" evidence="1">
    <location>
        <begin position="1"/>
        <end position="21"/>
    </location>
</feature>
<accession>A0AAV2Z105</accession>
<sequence length="214" mass="23059">MTLHKVLVVAACLVGLHVCVAAPVKTSGADGDALPAGIIMLGGPRDPLQLPSMASLRSGLTTDDDSGKVSIARSSITFAHDDRIDHTSQIQAIVLKGTDRDVDNMTRQILQVVRRSPTDTTIMAKINAVVASRSNPTALRTTIQDLLDAAAAPEGTKEEAVTGDTSLRVRFSYPYSDGTRYGWRYPLAYWRSSGAKLFGGNCDFAKVYGDYFYC</sequence>
<organism evidence="2 3">
    <name type="scientific">Lagenidium giganteum</name>
    <dbReference type="NCBI Taxonomy" id="4803"/>
    <lineage>
        <taxon>Eukaryota</taxon>
        <taxon>Sar</taxon>
        <taxon>Stramenopiles</taxon>
        <taxon>Oomycota</taxon>
        <taxon>Peronosporomycetes</taxon>
        <taxon>Pythiales</taxon>
        <taxon>Pythiaceae</taxon>
    </lineage>
</organism>
<reference evidence="2" key="2">
    <citation type="journal article" date="2023" name="Microbiol Resour">
        <title>Decontamination and Annotation of the Draft Genome Sequence of the Oomycete Lagenidium giganteum ARSEF 373.</title>
        <authorList>
            <person name="Morgan W.R."/>
            <person name="Tartar A."/>
        </authorList>
    </citation>
    <scope>NUCLEOTIDE SEQUENCE</scope>
    <source>
        <strain evidence="2">ARSEF 373</strain>
    </source>
</reference>
<evidence type="ECO:0000313" key="3">
    <source>
        <dbReference type="Proteomes" id="UP001146120"/>
    </source>
</evidence>
<protein>
    <submittedName>
        <fullName evidence="2">Uncharacterized protein</fullName>
    </submittedName>
</protein>
<dbReference type="EMBL" id="DAKRPA010000072">
    <property type="protein sequence ID" value="DAZ99985.1"/>
    <property type="molecule type" value="Genomic_DNA"/>
</dbReference>
<name>A0AAV2Z105_9STRA</name>
<gene>
    <name evidence="2" type="ORF">N0F65_001989</name>
</gene>
<evidence type="ECO:0000313" key="2">
    <source>
        <dbReference type="EMBL" id="DAZ99985.1"/>
    </source>
</evidence>
<proteinExistence type="predicted"/>
<keyword evidence="1" id="KW-0732">Signal</keyword>
<keyword evidence="3" id="KW-1185">Reference proteome</keyword>
<dbReference type="Proteomes" id="UP001146120">
    <property type="component" value="Unassembled WGS sequence"/>
</dbReference>